<dbReference type="Proteomes" id="UP000697107">
    <property type="component" value="Unassembled WGS sequence"/>
</dbReference>
<reference evidence="1" key="2">
    <citation type="submission" date="2018-10" db="EMBL/GenBank/DDBJ databases">
        <title>Effector identification in a new, highly contiguous assembly of the strawberry crown rot pathogen Phytophthora cactorum.</title>
        <authorList>
            <person name="Armitage A.D."/>
            <person name="Nellist C.F."/>
            <person name="Bates H."/>
            <person name="Vickerstaff R.J."/>
            <person name="Harrison R.J."/>
        </authorList>
    </citation>
    <scope>NUCLEOTIDE SEQUENCE</scope>
    <source>
        <strain evidence="1">15-7</strain>
        <strain evidence="2">4032</strain>
        <strain evidence="3">4040</strain>
        <strain evidence="4">P415</strain>
        <strain evidence="5">P421</strain>
    </source>
</reference>
<dbReference type="Proteomes" id="UP000774804">
    <property type="component" value="Unassembled WGS sequence"/>
</dbReference>
<evidence type="ECO:0000313" key="2">
    <source>
        <dbReference type="EMBL" id="KAG2918281.1"/>
    </source>
</evidence>
<keyword evidence="7" id="KW-1185">Reference proteome</keyword>
<evidence type="ECO:0000313" key="1">
    <source>
        <dbReference type="EMBL" id="KAG2854610.1"/>
    </source>
</evidence>
<proteinExistence type="predicted"/>
<dbReference type="Proteomes" id="UP000736787">
    <property type="component" value="Unassembled WGS sequence"/>
</dbReference>
<protein>
    <submittedName>
        <fullName evidence="6">Uncharacterized protein</fullName>
    </submittedName>
</protein>
<dbReference type="EMBL" id="RCML01000416">
    <property type="protein sequence ID" value="KAG2977699.1"/>
    <property type="molecule type" value="Genomic_DNA"/>
</dbReference>
<dbReference type="EMBL" id="RCMI01000311">
    <property type="protein sequence ID" value="KAG2918281.1"/>
    <property type="molecule type" value="Genomic_DNA"/>
</dbReference>
<dbReference type="EMBL" id="RCMK01000365">
    <property type="protein sequence ID" value="KAG2933253.1"/>
    <property type="molecule type" value="Genomic_DNA"/>
</dbReference>
<dbReference type="EMBL" id="RCMV01000341">
    <property type="protein sequence ID" value="KAG3218811.1"/>
    <property type="molecule type" value="Genomic_DNA"/>
</dbReference>
<evidence type="ECO:0000313" key="5">
    <source>
        <dbReference type="EMBL" id="KAG3218811.1"/>
    </source>
</evidence>
<dbReference type="EMBL" id="MJFZ01000041">
    <property type="protein sequence ID" value="RAW40811.1"/>
    <property type="molecule type" value="Genomic_DNA"/>
</dbReference>
<evidence type="ECO:0000313" key="6">
    <source>
        <dbReference type="EMBL" id="RAW40811.1"/>
    </source>
</evidence>
<gene>
    <name evidence="6" type="ORF">PC110_g2972</name>
    <name evidence="1" type="ORF">PC113_g13153</name>
    <name evidence="2" type="ORF">PC115_g10489</name>
    <name evidence="3" type="ORF">PC117_g12912</name>
    <name evidence="4" type="ORF">PC118_g12720</name>
    <name evidence="5" type="ORF">PC129_g10384</name>
</gene>
<comment type="caution">
    <text evidence="6">The sequence shown here is derived from an EMBL/GenBank/DDBJ whole genome shotgun (WGS) entry which is preliminary data.</text>
</comment>
<reference evidence="6 7" key="1">
    <citation type="submission" date="2018-01" db="EMBL/GenBank/DDBJ databases">
        <title>Draft genome of the strawberry crown rot pathogen Phytophthora cactorum.</title>
        <authorList>
            <person name="Armitage A.D."/>
            <person name="Lysoe E."/>
            <person name="Nellist C.F."/>
            <person name="Harrison R.J."/>
            <person name="Brurberg M.B."/>
        </authorList>
    </citation>
    <scope>NUCLEOTIDE SEQUENCE [LARGE SCALE GENOMIC DNA]</scope>
    <source>
        <strain evidence="6 7">10300</strain>
    </source>
</reference>
<evidence type="ECO:0000313" key="3">
    <source>
        <dbReference type="EMBL" id="KAG2933253.1"/>
    </source>
</evidence>
<evidence type="ECO:0000313" key="4">
    <source>
        <dbReference type="EMBL" id="KAG2977699.1"/>
    </source>
</evidence>
<sequence>MPKRVSWRDMVVDVDVTEADAVVATLKPFNIDKSQTRTCTICPEAEHKMRYRLLVCSSEGCSEASAVKCGWRGNIATYLELEHASNFEYGDHNTVASSPKRNKLSSTQTAFLL</sequence>
<organism evidence="6 7">
    <name type="scientific">Phytophthora cactorum</name>
    <dbReference type="NCBI Taxonomy" id="29920"/>
    <lineage>
        <taxon>Eukaryota</taxon>
        <taxon>Sar</taxon>
        <taxon>Stramenopiles</taxon>
        <taxon>Oomycota</taxon>
        <taxon>Peronosporomycetes</taxon>
        <taxon>Peronosporales</taxon>
        <taxon>Peronosporaceae</taxon>
        <taxon>Phytophthora</taxon>
    </lineage>
</organism>
<accession>A0A329SWI4</accession>
<dbReference type="Proteomes" id="UP000760860">
    <property type="component" value="Unassembled WGS sequence"/>
</dbReference>
<evidence type="ECO:0000313" key="7">
    <source>
        <dbReference type="Proteomes" id="UP000251314"/>
    </source>
</evidence>
<dbReference type="EMBL" id="RCMG01000417">
    <property type="protein sequence ID" value="KAG2854610.1"/>
    <property type="molecule type" value="Genomic_DNA"/>
</dbReference>
<name>A0A329SWI4_9STRA</name>
<dbReference type="Proteomes" id="UP000251314">
    <property type="component" value="Unassembled WGS sequence"/>
</dbReference>
<dbReference type="OrthoDB" id="97124at2759"/>
<dbReference type="AlphaFoldDB" id="A0A329SWI4"/>
<dbReference type="Proteomes" id="UP000735874">
    <property type="component" value="Unassembled WGS sequence"/>
</dbReference>
<dbReference type="VEuPathDB" id="FungiDB:PC110_g2972"/>